<sequence length="56" mass="5884">MAVLNGFGESGVGSRVWGVGCGVCGAGARRVWGEQQYVITMKTAIINDHVLSLKTC</sequence>
<proteinExistence type="predicted"/>
<protein>
    <submittedName>
        <fullName evidence="1">Uncharacterized protein</fullName>
    </submittedName>
</protein>
<reference evidence="1" key="2">
    <citation type="submission" date="2022-10" db="EMBL/GenBank/DDBJ databases">
        <authorList>
            <person name="Ngo T.-E."/>
        </authorList>
    </citation>
    <scope>NUCLEOTIDE SEQUENCE</scope>
    <source>
        <strain evidence="1">JHB</strain>
    </source>
</reference>
<dbReference type="Proteomes" id="UP000176944">
    <property type="component" value="Chromosome"/>
</dbReference>
<reference evidence="1" key="1">
    <citation type="journal article" date="2017" name="Proc. Natl. Acad. Sci. U.S.A.">
        <title>Comparative genomics uncovers the prolific and distinctive metabolic potential of the cyanobacterial genus Moorea.</title>
        <authorList>
            <person name="Leao T."/>
            <person name="Castelao G."/>
            <person name="Korobeynikov A."/>
            <person name="Monroe E.A."/>
            <person name="Podell S."/>
            <person name="Glukhov E."/>
            <person name="Allen E.E."/>
            <person name="Gerwick W.H."/>
            <person name="Gerwick L."/>
        </authorList>
    </citation>
    <scope>NUCLEOTIDE SEQUENCE</scope>
    <source>
        <strain evidence="1">JHB</strain>
    </source>
</reference>
<evidence type="ECO:0000313" key="1">
    <source>
        <dbReference type="EMBL" id="WAN68691.1"/>
    </source>
</evidence>
<accession>A0A9Q9UVC9</accession>
<gene>
    <name evidence="1" type="ORF">BJP36_40715</name>
</gene>
<dbReference type="EMBL" id="CP017708">
    <property type="protein sequence ID" value="WAN68691.1"/>
    <property type="molecule type" value="Genomic_DNA"/>
</dbReference>
<organism evidence="1">
    <name type="scientific">Moorena producens (strain JHB)</name>
    <dbReference type="NCBI Taxonomy" id="1454205"/>
    <lineage>
        <taxon>Bacteria</taxon>
        <taxon>Bacillati</taxon>
        <taxon>Cyanobacteriota</taxon>
        <taxon>Cyanophyceae</taxon>
        <taxon>Coleofasciculales</taxon>
        <taxon>Coleofasciculaceae</taxon>
        <taxon>Moorena</taxon>
    </lineage>
</organism>
<name>A0A9Q9UVC9_MOOP1</name>
<dbReference type="AlphaFoldDB" id="A0A9Q9UVC9"/>